<comment type="subcellular location">
    <subcellularLocation>
        <location evidence="1">Cytoplasm</location>
    </subcellularLocation>
</comment>
<comment type="similarity">
    <text evidence="2">Belongs to the TsaE family.</text>
</comment>
<dbReference type="GO" id="GO:0005524">
    <property type="term" value="F:ATP binding"/>
    <property type="evidence" value="ECO:0007669"/>
    <property type="project" value="UniProtKB-KW"/>
</dbReference>
<sequence>MNYTETTKDINELAEIIEKHKDKLLDNIVLLNGALGAGKTTFVKKFAEAVCSNYTVSSPTFTIMQKYETAANPIYHFDLYRIESIDELEMTGFFEYIDYPGTIFIEWAEKFDIGSFLDNFITISIKQLEDGKRKYVLEVIGGDISVKC</sequence>
<comment type="caution">
    <text evidence="11">The sequence shown here is derived from an EMBL/GenBank/DDBJ whole genome shotgun (WGS) entry which is preliminary data.</text>
</comment>
<reference evidence="11 12" key="1">
    <citation type="submission" date="2019-08" db="EMBL/GenBank/DDBJ databases">
        <title>Genomic characterization of a novel candidate phylum (ARYD3) from a high temperature, high salinity tertiary oil reservoir in north central Oklahoma, USA.</title>
        <authorList>
            <person name="Youssef N.H."/>
            <person name="Yadav A."/>
            <person name="Elshahed M.S."/>
        </authorList>
    </citation>
    <scope>NUCLEOTIDE SEQUENCE [LARGE SCALE GENOMIC DNA]</scope>
    <source>
        <strain evidence="11">ARYD1</strain>
    </source>
</reference>
<evidence type="ECO:0000313" key="11">
    <source>
        <dbReference type="EMBL" id="TYB33466.1"/>
    </source>
</evidence>
<dbReference type="InterPro" id="IPR027417">
    <property type="entry name" value="P-loop_NTPase"/>
</dbReference>
<dbReference type="GO" id="GO:0046872">
    <property type="term" value="F:metal ion binding"/>
    <property type="evidence" value="ECO:0007669"/>
    <property type="project" value="UniProtKB-KW"/>
</dbReference>
<evidence type="ECO:0000313" key="12">
    <source>
        <dbReference type="Proteomes" id="UP000323337"/>
    </source>
</evidence>
<evidence type="ECO:0000256" key="8">
    <source>
        <dbReference type="ARBA" id="ARBA00022840"/>
    </source>
</evidence>
<dbReference type="Pfam" id="PF02367">
    <property type="entry name" value="TsaE"/>
    <property type="match status" value="1"/>
</dbReference>
<name>A0A5D0MKE7_FLESI</name>
<dbReference type="NCBIfam" id="TIGR00150">
    <property type="entry name" value="T6A_YjeE"/>
    <property type="match status" value="1"/>
</dbReference>
<evidence type="ECO:0000256" key="4">
    <source>
        <dbReference type="ARBA" id="ARBA00022490"/>
    </source>
</evidence>
<accession>A0A5D0MKE7</accession>
<dbReference type="GO" id="GO:0016740">
    <property type="term" value="F:transferase activity"/>
    <property type="evidence" value="ECO:0007669"/>
    <property type="project" value="UniProtKB-KW"/>
</dbReference>
<evidence type="ECO:0000256" key="1">
    <source>
        <dbReference type="ARBA" id="ARBA00004496"/>
    </source>
</evidence>
<dbReference type="Gene3D" id="3.40.50.300">
    <property type="entry name" value="P-loop containing nucleotide triphosphate hydrolases"/>
    <property type="match status" value="1"/>
</dbReference>
<keyword evidence="5" id="KW-0819">tRNA processing</keyword>
<keyword evidence="9" id="KW-0460">Magnesium</keyword>
<evidence type="ECO:0000256" key="10">
    <source>
        <dbReference type="ARBA" id="ARBA00032441"/>
    </source>
</evidence>
<dbReference type="PANTHER" id="PTHR33540">
    <property type="entry name" value="TRNA THREONYLCARBAMOYLADENOSINE BIOSYNTHESIS PROTEIN TSAE"/>
    <property type="match status" value="1"/>
</dbReference>
<dbReference type="InterPro" id="IPR003442">
    <property type="entry name" value="T6A_TsaE"/>
</dbReference>
<proteinExistence type="inferred from homology"/>
<organism evidence="11 12">
    <name type="scientific">Flexistipes sinusarabici</name>
    <dbReference type="NCBI Taxonomy" id="2352"/>
    <lineage>
        <taxon>Bacteria</taxon>
        <taxon>Pseudomonadati</taxon>
        <taxon>Deferribacterota</taxon>
        <taxon>Deferribacteres</taxon>
        <taxon>Deferribacterales</taxon>
        <taxon>Flexistipitaceae</taxon>
        <taxon>Flexistipes</taxon>
    </lineage>
</organism>
<dbReference type="PANTHER" id="PTHR33540:SF2">
    <property type="entry name" value="TRNA THREONYLCARBAMOYLADENOSINE BIOSYNTHESIS PROTEIN TSAE"/>
    <property type="match status" value="1"/>
</dbReference>
<keyword evidence="7" id="KW-0547">Nucleotide-binding</keyword>
<evidence type="ECO:0000256" key="5">
    <source>
        <dbReference type="ARBA" id="ARBA00022694"/>
    </source>
</evidence>
<evidence type="ECO:0000256" key="6">
    <source>
        <dbReference type="ARBA" id="ARBA00022723"/>
    </source>
</evidence>
<dbReference type="RefSeq" id="WP_303701012.1">
    <property type="nucleotide sequence ID" value="NZ_VSIV01000140.1"/>
</dbReference>
<protein>
    <recommendedName>
        <fullName evidence="3">tRNA threonylcarbamoyladenosine biosynthesis protein TsaE</fullName>
    </recommendedName>
    <alternativeName>
        <fullName evidence="10">t(6)A37 threonylcarbamoyladenosine biosynthesis protein TsaE</fullName>
    </alternativeName>
</protein>
<evidence type="ECO:0000256" key="3">
    <source>
        <dbReference type="ARBA" id="ARBA00019010"/>
    </source>
</evidence>
<gene>
    <name evidence="11" type="primary">tsaE</name>
    <name evidence="11" type="ORF">FXF49_06030</name>
</gene>
<evidence type="ECO:0000256" key="2">
    <source>
        <dbReference type="ARBA" id="ARBA00007599"/>
    </source>
</evidence>
<keyword evidence="8" id="KW-0067">ATP-binding</keyword>
<dbReference type="AlphaFoldDB" id="A0A5D0MKE7"/>
<dbReference type="EMBL" id="VSIV01000140">
    <property type="protein sequence ID" value="TYB33466.1"/>
    <property type="molecule type" value="Genomic_DNA"/>
</dbReference>
<evidence type="ECO:0000256" key="9">
    <source>
        <dbReference type="ARBA" id="ARBA00022842"/>
    </source>
</evidence>
<keyword evidence="11" id="KW-0808">Transferase</keyword>
<keyword evidence="4" id="KW-0963">Cytoplasm</keyword>
<dbReference type="GO" id="GO:0002949">
    <property type="term" value="P:tRNA threonylcarbamoyladenosine modification"/>
    <property type="evidence" value="ECO:0007669"/>
    <property type="project" value="InterPro"/>
</dbReference>
<keyword evidence="6" id="KW-0479">Metal-binding</keyword>
<dbReference type="GO" id="GO:0005737">
    <property type="term" value="C:cytoplasm"/>
    <property type="evidence" value="ECO:0007669"/>
    <property type="project" value="UniProtKB-SubCell"/>
</dbReference>
<evidence type="ECO:0000256" key="7">
    <source>
        <dbReference type="ARBA" id="ARBA00022741"/>
    </source>
</evidence>
<dbReference type="Proteomes" id="UP000323337">
    <property type="component" value="Unassembled WGS sequence"/>
</dbReference>
<dbReference type="SUPFAM" id="SSF52540">
    <property type="entry name" value="P-loop containing nucleoside triphosphate hydrolases"/>
    <property type="match status" value="1"/>
</dbReference>